<dbReference type="PROSITE" id="PS51257">
    <property type="entry name" value="PROKAR_LIPOPROTEIN"/>
    <property type="match status" value="1"/>
</dbReference>
<dbReference type="RefSeq" id="WP_267025078.1">
    <property type="nucleotide sequence ID" value="NZ_JAIFZO010000002.1"/>
</dbReference>
<comment type="caution">
    <text evidence="3">The sequence shown here is derived from an EMBL/GenBank/DDBJ whole genome shotgun (WGS) entry which is preliminary data.</text>
</comment>
<gene>
    <name evidence="3" type="ORF">K3769_04115</name>
</gene>
<keyword evidence="4" id="KW-1185">Reference proteome</keyword>
<evidence type="ECO:0000256" key="1">
    <source>
        <dbReference type="SAM" id="MobiDB-lite"/>
    </source>
</evidence>
<evidence type="ECO:0000256" key="2">
    <source>
        <dbReference type="SAM" id="SignalP"/>
    </source>
</evidence>
<organism evidence="3 4">
    <name type="scientific">Streptomyces ortus</name>
    <dbReference type="NCBI Taxonomy" id="2867268"/>
    <lineage>
        <taxon>Bacteria</taxon>
        <taxon>Bacillati</taxon>
        <taxon>Actinomycetota</taxon>
        <taxon>Actinomycetes</taxon>
        <taxon>Kitasatosporales</taxon>
        <taxon>Streptomycetaceae</taxon>
        <taxon>Streptomyces</taxon>
    </lineage>
</organism>
<protein>
    <recommendedName>
        <fullName evidence="5">Lipoprotein</fullName>
    </recommendedName>
</protein>
<keyword evidence="2" id="KW-0732">Signal</keyword>
<evidence type="ECO:0000313" key="3">
    <source>
        <dbReference type="EMBL" id="MCX4231975.1"/>
    </source>
</evidence>
<dbReference type="Proteomes" id="UP001165590">
    <property type="component" value="Unassembled WGS sequence"/>
</dbReference>
<feature type="region of interest" description="Disordered" evidence="1">
    <location>
        <begin position="23"/>
        <end position="70"/>
    </location>
</feature>
<name>A0ABT3V005_9ACTN</name>
<reference evidence="3" key="1">
    <citation type="journal article" date="2022" name="bioRxiv">
        <title>Discovery and biosynthetic assessment of Streptomyces ortus sp nov. isolated from a deep-sea sponge.</title>
        <authorList>
            <person name="Williams S.E."/>
        </authorList>
    </citation>
    <scope>NUCLEOTIDE SEQUENCE</scope>
    <source>
        <strain evidence="3">A15ISP2-DRY2</strain>
    </source>
</reference>
<evidence type="ECO:0008006" key="5">
    <source>
        <dbReference type="Google" id="ProtNLM"/>
    </source>
</evidence>
<dbReference type="EMBL" id="JAIFZO010000002">
    <property type="protein sequence ID" value="MCX4231975.1"/>
    <property type="molecule type" value="Genomic_DNA"/>
</dbReference>
<sequence>MRVRATAATAALLLAALTGCGGGGDGDGVDSGDTKPEPVPTASEKPGTIDDSQTLDLGEPAKTTGDGGTGVLEITPDTVVYAKEAAGETAANGLFAVVTMKDKAMTAVAADEPAPISGGGWKWMAPDGEMIEFDSGNSANVVMDKYNNADPVQPGGYQWRSQAFDLTPAQAKGGTLIYIDGEEKAFRWKMPAADAGPNVAEVKKQLEF</sequence>
<proteinExistence type="predicted"/>
<accession>A0ABT3V005</accession>
<feature type="chain" id="PRO_5046507321" description="Lipoprotein" evidence="2">
    <location>
        <begin position="22"/>
        <end position="208"/>
    </location>
</feature>
<feature type="signal peptide" evidence="2">
    <location>
        <begin position="1"/>
        <end position="21"/>
    </location>
</feature>
<evidence type="ECO:0000313" key="4">
    <source>
        <dbReference type="Proteomes" id="UP001165590"/>
    </source>
</evidence>